<keyword evidence="1" id="KW-0732">Signal</keyword>
<dbReference type="NCBIfam" id="TIGR04131">
    <property type="entry name" value="Bac_Flav_CTERM"/>
    <property type="match status" value="1"/>
</dbReference>
<dbReference type="Proteomes" id="UP000276282">
    <property type="component" value="Unassembled WGS sequence"/>
</dbReference>
<feature type="chain" id="PRO_5019735459" evidence="1">
    <location>
        <begin position="24"/>
        <end position="618"/>
    </location>
</feature>
<keyword evidence="3" id="KW-1185">Reference proteome</keyword>
<proteinExistence type="predicted"/>
<gene>
    <name evidence="2" type="ORF">BC962_2695</name>
</gene>
<dbReference type="Pfam" id="PF13585">
    <property type="entry name" value="CHU_C"/>
    <property type="match status" value="1"/>
</dbReference>
<organism evidence="2 3">
    <name type="scientific">Gillisia mitskevichiae</name>
    <dbReference type="NCBI Taxonomy" id="270921"/>
    <lineage>
        <taxon>Bacteria</taxon>
        <taxon>Pseudomonadati</taxon>
        <taxon>Bacteroidota</taxon>
        <taxon>Flavobacteriia</taxon>
        <taxon>Flavobacteriales</taxon>
        <taxon>Flavobacteriaceae</taxon>
        <taxon>Gillisia</taxon>
    </lineage>
</organism>
<dbReference type="EMBL" id="RBLG01000004">
    <property type="protein sequence ID" value="RKS45023.1"/>
    <property type="molecule type" value="Genomic_DNA"/>
</dbReference>
<dbReference type="OrthoDB" id="9765926at2"/>
<dbReference type="AlphaFoldDB" id="A0A495P3E5"/>
<sequence>MKSLLFLTMFLVISLGGTCQIYAQGDRCSSIQPFCAGTTQYVFPNSNAFSGDLAVAESGPDYRCLEFQPYPAWFFLKIKDPGDLNFSISQTVNSNGSGGTLDVDFIAWGPFKEGDDLCSNNALSVSRIVDCSYSPSATENFVINNAAEGQVYVVLITNYSEQPGFIRLEQTNQNQSNSGATDCSIVNILGDDLSLCNSDPVKLTAKNVDASRYEYYVFNDGINDFELLSDQVSPDFTVSTTGRYKVIAINDNTGLRFDDEILVEYFEKPIAIEPNDLLGCSIEPTAIFDLSQVYTEITQDPQNANFLFNLNFYSNETNFANRIAIENPNSFEGVDQQEILATITNQESGCVSDPVAFILKIASIPIIELETETIFCIDSEGNLLNPQSIGKDLGPDFIYNWNVNNDPDGDGVQNPILSLIEAPANPTISVEIINKLTGCSNNFTTNLSYYSAPKNVRVSIAGNDFEDGYIVSVMINNIVEEGPTYEYQLDNSAWQTQVNFTNVKPGLHTVSARDIYGCGMATSAEFRLIGYARFFTPNGDGFNDTWNIINDPEISISKIFIYDRYGKLIKQLDPRGNGWDGTLNGKNMPADDYWFTIDMKDQETGIISEFSGHFTLKI</sequence>
<evidence type="ECO:0000313" key="3">
    <source>
        <dbReference type="Proteomes" id="UP000276282"/>
    </source>
</evidence>
<protein>
    <submittedName>
        <fullName evidence="2">Gliding motility-associated-like protein</fullName>
    </submittedName>
</protein>
<evidence type="ECO:0000313" key="2">
    <source>
        <dbReference type="EMBL" id="RKS45023.1"/>
    </source>
</evidence>
<reference evidence="2 3" key="1">
    <citation type="submission" date="2018-10" db="EMBL/GenBank/DDBJ databases">
        <title>Genomic Encyclopedia of Archaeal and Bacterial Type Strains, Phase II (KMG-II): from individual species to whole genera.</title>
        <authorList>
            <person name="Goeker M."/>
        </authorList>
    </citation>
    <scope>NUCLEOTIDE SEQUENCE [LARGE SCALE GENOMIC DNA]</scope>
    <source>
        <strain evidence="2 3">DSM 19839</strain>
    </source>
</reference>
<feature type="signal peptide" evidence="1">
    <location>
        <begin position="1"/>
        <end position="23"/>
    </location>
</feature>
<name>A0A495P3E5_9FLAO</name>
<evidence type="ECO:0000256" key="1">
    <source>
        <dbReference type="SAM" id="SignalP"/>
    </source>
</evidence>
<dbReference type="RefSeq" id="WP_121346500.1">
    <property type="nucleotide sequence ID" value="NZ_RBLG01000004.1"/>
</dbReference>
<comment type="caution">
    <text evidence="2">The sequence shown here is derived from an EMBL/GenBank/DDBJ whole genome shotgun (WGS) entry which is preliminary data.</text>
</comment>
<accession>A0A495P3E5</accession>
<dbReference type="InterPro" id="IPR026341">
    <property type="entry name" value="T9SS_type_B"/>
</dbReference>